<dbReference type="PANTHER" id="PTHR47114">
    <property type="match status" value="1"/>
</dbReference>
<keyword evidence="7" id="KW-0433">Leucine-rich repeat</keyword>
<accession>A0A5E7SVD3</accession>
<dbReference type="EC" id="2.3.2.27" evidence="5"/>
<dbReference type="GO" id="GO:0030430">
    <property type="term" value="C:host cell cytoplasm"/>
    <property type="evidence" value="ECO:0007669"/>
    <property type="project" value="UniProtKB-SubCell"/>
</dbReference>
<feature type="active site" description="Glycyl thioester intermediate" evidence="14">
    <location>
        <position position="1407"/>
    </location>
</feature>
<evidence type="ECO:0000256" key="4">
    <source>
        <dbReference type="ARBA" id="ARBA00009868"/>
    </source>
</evidence>
<name>A0A5E7SVD3_PSEFL</name>
<dbReference type="Gene3D" id="3.80.10.10">
    <property type="entry name" value="Ribonuclease Inhibitor"/>
    <property type="match status" value="1"/>
</dbReference>
<sequence>MITTQKKSVPPALTQNEILSALLEATGDLDSAEALQKSLPDMLLKSPAATLVALDQTARDLHVSQLQVDKDLLRLTPLNTFCKTELTRALSSKWSAVFDVEKDLLSLPGPDCGCPPTSTDGEAIETVPHATQTLLQAAMQNFSEDEEAEDYPVGSLVRVASRPSGVPGLTPASFARFCRELDLGKRYQEHFQAVFGLKDSAGEVVASSAMTRDIATMKKHLLQLDMHLAGLRQHITPAGVQTIQSLIAADGVVSAKTLQYQQRPLIMQGVEILDSCIWGVVVFSARSFELYPDQWCLVYMANEPERPLFEYPSFTAFKQYLTQQLKVKSYKDYFANNIDEDDKADFFKTFADTADLGHIRQLPITVPLFEFMVQSHVGKLQLDARKLAVPTADIDEDVRQKRLLDFLQMGVTIASVAGFFVPVVGQLMMGVAVGQLLAEVYEGVEDWRRGDHQQAFSHLLSVAENIALMAAFGAGQKVVGTLGRKLVRGHPEFFGQFIAVTNALGKPRLWKPDLASYEHRLPVGFTVAADSEELYEISGNIVGRVDHRIVSGTIDTQTHRWRLAHPQRLQAYVPELERHVEGGWRFAAEDPAQWNSAAYTLKRMDPHLSEFVDSDIDIVRRLSGVSHDELYRAFSDNLALPVRLRDSVERLRIGRQLRKLIRELEKGETHSGQPLQEQLHGLPKLPGWPTDRYIEVIDDDANVTARYPATRIADDTLSVVVSQDQLDSGQLLQTVIDGLYQEEVDTLLGTRPNAGSERQALARSLGAALKADRRSVFERMYQRYDQSDTDEVNKLRSVFADIPARYAQRLIDQAPSVERIHLRSTGRVPLRLAQKVRNATAQVRLDRALSGLHMPQVANADSEKLTIGLLQGLSGWDAGLRLALRDKTLTGPVLEAIGSESATPLNTCTLVKSGGGYEVFAGDGKSLGRVAAGPDDLYAAILKALPPRQRNAAGFPDPVSADSARLRKQLLQVALDDREASARLLTDGKFAAPAAEVACIQADHASTATAHPRALLRKVRKLYPRFSEAQASEFIDGLGTDALTRAIRVKALRREREQLRDVLDVWSEDRVAMKALGGDVREVRQSRKSTAEQIEDGFRRLFTVNDASGKSVYALNLDGMRVGKLPTLPSGLNFDHVKHLSLKNMDQDDDLVYFLKSFKQVESLELDSNKLTRLPEVLSHLPHLSRLSLAGNQIKLTEHTLAKLGNLRTLHLLNLNGNPLGATLDVSKMLDLCTLSLRETQATELPKGLARLPVLDWVDLRDNNIRDLPDWLFKTSRGFSRAVNLRGNPLSLASSTHLADYRNNVGIGMGYLENDIARLDEQKARALWFKEGAGAEWGRRNRIWTAFKDEPKAEGLFQLLSELGNTADSEKVSHDMHRRVWAVLEAAESDAVLCEQVLNQAANPINCTDSAALNFSHLEVAVEVDKLTNLAGGRIITARPLLQLGRGLFRLDKLNQIAQDHVGKNPTVDPLEVNLAFRIGLADQLDLPGQPRNMRFSVLAKVSQADLERARNMVDTAELSSEWLRFMLRQPFWCDYLKRTFPRQFASINEIFPDRMNAAYEQAQNLTSADFRSQVEAIGLEREQAEEAVLERLTGDAIRLMDLGICAMPDA</sequence>
<gene>
    <name evidence="16" type="ORF">PS925_01277</name>
</gene>
<comment type="similarity">
    <text evidence="4 14">Belongs to the LRR-containing bacterial E3 ligase family.</text>
</comment>
<comment type="catalytic activity">
    <reaction evidence="1">
        <text>S-ubiquitinyl-[E2 ubiquitin-conjugating enzyme]-L-cysteine + [acceptor protein]-L-lysine = [E2 ubiquitin-conjugating enzyme]-L-cysteine + N(6)-ubiquitinyl-[acceptor protein]-L-lysine.</text>
        <dbReference type="EC" id="2.3.2.27"/>
    </reaction>
</comment>
<keyword evidence="9" id="KW-0677">Repeat</keyword>
<evidence type="ECO:0000256" key="10">
    <source>
        <dbReference type="ARBA" id="ARBA00022786"/>
    </source>
</evidence>
<keyword evidence="6 14" id="KW-0964">Secreted</keyword>
<evidence type="ECO:0000256" key="14">
    <source>
        <dbReference type="PROSITE-ProRule" id="PRU01398"/>
    </source>
</evidence>
<dbReference type="InterPro" id="IPR051071">
    <property type="entry name" value="LRR-bact_E3_ubiq_ligases"/>
</dbReference>
<dbReference type="GO" id="GO:0016567">
    <property type="term" value="P:protein ubiquitination"/>
    <property type="evidence" value="ECO:0007669"/>
    <property type="project" value="InterPro"/>
</dbReference>
<evidence type="ECO:0000256" key="11">
    <source>
        <dbReference type="ARBA" id="ARBA00022843"/>
    </source>
</evidence>
<dbReference type="InterPro" id="IPR029487">
    <property type="entry name" value="NEL_dom"/>
</dbReference>
<dbReference type="InterPro" id="IPR003591">
    <property type="entry name" value="Leu-rich_rpt_typical-subtyp"/>
</dbReference>
<dbReference type="GO" id="GO:0005576">
    <property type="term" value="C:extracellular region"/>
    <property type="evidence" value="ECO:0007669"/>
    <property type="project" value="UniProtKB-SubCell"/>
</dbReference>
<dbReference type="Gene3D" id="1.20.58.360">
    <property type="entry name" value="Shigella T3SS effector IpaH defines"/>
    <property type="match status" value="1"/>
</dbReference>
<dbReference type="PANTHER" id="PTHR47114:SF2">
    <property type="entry name" value="OLIGODENDROCYTE-MYELIN GLYCOPROTEIN"/>
    <property type="match status" value="1"/>
</dbReference>
<dbReference type="SMART" id="SM00369">
    <property type="entry name" value="LRR_TYP"/>
    <property type="match status" value="3"/>
</dbReference>
<keyword evidence="11 14" id="KW-0832">Ubl conjugation</keyword>
<protein>
    <recommendedName>
        <fullName evidence="5">RING-type E3 ubiquitin transferase</fullName>
        <ecNumber evidence="5">2.3.2.27</ecNumber>
    </recommendedName>
</protein>
<evidence type="ECO:0000259" key="15">
    <source>
        <dbReference type="PROSITE" id="PS52053"/>
    </source>
</evidence>
<organism evidence="16 17">
    <name type="scientific">Pseudomonas fluorescens</name>
    <dbReference type="NCBI Taxonomy" id="294"/>
    <lineage>
        <taxon>Bacteria</taxon>
        <taxon>Pseudomonadati</taxon>
        <taxon>Pseudomonadota</taxon>
        <taxon>Gammaproteobacteria</taxon>
        <taxon>Pseudomonadales</taxon>
        <taxon>Pseudomonadaceae</taxon>
        <taxon>Pseudomonas</taxon>
    </lineage>
</organism>
<dbReference type="Proteomes" id="UP000412311">
    <property type="component" value="Unassembled WGS sequence"/>
</dbReference>
<dbReference type="Pfam" id="PF14496">
    <property type="entry name" value="NEL"/>
    <property type="match status" value="1"/>
</dbReference>
<dbReference type="GO" id="GO:0061630">
    <property type="term" value="F:ubiquitin protein ligase activity"/>
    <property type="evidence" value="ECO:0007669"/>
    <property type="project" value="UniProtKB-EC"/>
</dbReference>
<evidence type="ECO:0000256" key="3">
    <source>
        <dbReference type="ARBA" id="ARBA00004613"/>
    </source>
</evidence>
<dbReference type="PROSITE" id="PS52053">
    <property type="entry name" value="NEL"/>
    <property type="match status" value="1"/>
</dbReference>
<evidence type="ECO:0000256" key="2">
    <source>
        <dbReference type="ARBA" id="ARBA00004192"/>
    </source>
</evidence>
<evidence type="ECO:0000256" key="12">
    <source>
        <dbReference type="ARBA" id="ARBA00023026"/>
    </source>
</evidence>
<dbReference type="InterPro" id="IPR032675">
    <property type="entry name" value="LRR_dom_sf"/>
</dbReference>
<dbReference type="SUPFAM" id="SSF52058">
    <property type="entry name" value="L domain-like"/>
    <property type="match status" value="1"/>
</dbReference>
<dbReference type="Pfam" id="PF20178">
    <property type="entry name" value="ToxA_N"/>
    <property type="match status" value="1"/>
</dbReference>
<evidence type="ECO:0000256" key="6">
    <source>
        <dbReference type="ARBA" id="ARBA00022525"/>
    </source>
</evidence>
<evidence type="ECO:0000256" key="9">
    <source>
        <dbReference type="ARBA" id="ARBA00022737"/>
    </source>
</evidence>
<evidence type="ECO:0000256" key="13">
    <source>
        <dbReference type="ARBA" id="ARBA00023200"/>
    </source>
</evidence>
<evidence type="ECO:0000256" key="7">
    <source>
        <dbReference type="ARBA" id="ARBA00022614"/>
    </source>
</evidence>
<dbReference type="EMBL" id="CABVJG010000003">
    <property type="protein sequence ID" value="VVP89805.1"/>
    <property type="molecule type" value="Genomic_DNA"/>
</dbReference>
<evidence type="ECO:0000256" key="1">
    <source>
        <dbReference type="ARBA" id="ARBA00000900"/>
    </source>
</evidence>
<evidence type="ECO:0000256" key="5">
    <source>
        <dbReference type="ARBA" id="ARBA00012483"/>
    </source>
</evidence>
<evidence type="ECO:0000313" key="16">
    <source>
        <dbReference type="EMBL" id="VVP89805.1"/>
    </source>
</evidence>
<proteinExistence type="inferred from homology"/>
<feature type="domain" description="NEL" evidence="15">
    <location>
        <begin position="1320"/>
        <end position="1611"/>
    </location>
</feature>
<keyword evidence="13 14" id="KW-1035">Host cytoplasm</keyword>
<keyword evidence="8 14" id="KW-0808">Transferase</keyword>
<evidence type="ECO:0000256" key="8">
    <source>
        <dbReference type="ARBA" id="ARBA00022679"/>
    </source>
</evidence>
<keyword evidence="12" id="KW-0843">Virulence</keyword>
<comment type="subcellular location">
    <subcellularLocation>
        <location evidence="2">Host cytoplasm</location>
    </subcellularLocation>
    <subcellularLocation>
        <location evidence="3">Secreted</location>
    </subcellularLocation>
</comment>
<evidence type="ECO:0000313" key="17">
    <source>
        <dbReference type="Proteomes" id="UP000412311"/>
    </source>
</evidence>
<reference evidence="16 17" key="1">
    <citation type="submission" date="2019-09" db="EMBL/GenBank/DDBJ databases">
        <authorList>
            <person name="Chandra G."/>
            <person name="Truman W A."/>
        </authorList>
    </citation>
    <scope>NUCLEOTIDE SEQUENCE [LARGE SCALE GENOMIC DNA]</scope>
    <source>
        <strain evidence="16">PS925</strain>
    </source>
</reference>
<dbReference type="RefSeq" id="WP_150793057.1">
    <property type="nucleotide sequence ID" value="NZ_CABVJG010000003.1"/>
</dbReference>
<dbReference type="InterPro" id="IPR046673">
    <property type="entry name" value="ToxA_N"/>
</dbReference>
<keyword evidence="10 14" id="KW-0833">Ubl conjugation pathway</keyword>
<comment type="PTM">
    <text evidence="14">Ubiquitinated in the presence of host E1 ubiquitin-activating enzyme, E2 ubiquitin-conjugating enzyme and ubiquitin.</text>
</comment>